<dbReference type="InterPro" id="IPR016181">
    <property type="entry name" value="Acyl_CoA_acyltransferase"/>
</dbReference>
<dbReference type="SUPFAM" id="SSF55729">
    <property type="entry name" value="Acyl-CoA N-acyltransferases (Nat)"/>
    <property type="match status" value="2"/>
</dbReference>
<dbReference type="CDD" id="cd04301">
    <property type="entry name" value="NAT_SF"/>
    <property type="match status" value="2"/>
</dbReference>
<evidence type="ECO:0000313" key="3">
    <source>
        <dbReference type="EMBL" id="ORY77612.1"/>
    </source>
</evidence>
<comment type="caution">
    <text evidence="3">The sequence shown here is derived from an EMBL/GenBank/DDBJ whole genome shotgun (WGS) entry which is preliminary data.</text>
</comment>
<sequence>MAAVTISPANPSDVSRLAEIQRLAFAPSRINQLIFGQVTPTDFDASASARLLKAIADPVQAVWKAEKEGEIVGFALWGTPHEHVEEPKVEETEQQRVEKLKKRFPVGANYELADSFFGSLDLGIKTPHYHLGVLVTDPSHQRTGAGTALLRWGCTQADKEGVDAYLEASDVGIPVYQKAGFKLIREPIRGGSDNSMVLYPMHRSPLRLTRATSAQLPTIATIHRTAFAPTLWFASLWGNCSAEAFDAWFIAKGRGWLEGKEEHFIVAMRGEDVLGYALWEEKQGPEEGEVERETSWPVGTNVAVADGFNKDMHKYTSTIVGRYWHLHFLATSPLFQRSGAGKALIQWGIDRATKNGLSVYLEGGSEALPLYQKLGFTICGAPVAGIDGSFADTPVVLHPVVVSPAQTEDLAALATLHRRAFKGSPHKVVMFPNVKDDDRLSSLERPPNEPVDQTRERGKALDCRRQTRRRSARFWSLCPRRAGGGQAGRGRDRPAFFP</sequence>
<evidence type="ECO:0000259" key="2">
    <source>
        <dbReference type="PROSITE" id="PS51186"/>
    </source>
</evidence>
<feature type="domain" description="N-acetyltransferase" evidence="2">
    <location>
        <begin position="206"/>
        <end position="399"/>
    </location>
</feature>
<dbReference type="PANTHER" id="PTHR42791">
    <property type="entry name" value="GNAT FAMILY ACETYLTRANSFERASE"/>
    <property type="match status" value="1"/>
</dbReference>
<feature type="compositionally biased region" description="Basic and acidic residues" evidence="1">
    <location>
        <begin position="452"/>
        <end position="465"/>
    </location>
</feature>
<feature type="region of interest" description="Disordered" evidence="1">
    <location>
        <begin position="479"/>
        <end position="498"/>
    </location>
</feature>
<proteinExistence type="predicted"/>
<keyword evidence="4" id="KW-1185">Reference proteome</keyword>
<dbReference type="STRING" id="106004.A0A1Y2F153"/>
<protein>
    <submittedName>
        <fullName evidence="3">Acyl-CoA N-acyltransferase</fullName>
    </submittedName>
</protein>
<dbReference type="PANTHER" id="PTHR42791:SF2">
    <property type="entry name" value="N-ACETYLTRANSFERASE DOMAIN-CONTAINING PROTEIN"/>
    <property type="match status" value="1"/>
</dbReference>
<gene>
    <name evidence="3" type="ORF">BCR35DRAFT_113863</name>
</gene>
<feature type="compositionally biased region" description="Basic and acidic residues" evidence="1">
    <location>
        <begin position="489"/>
        <end position="498"/>
    </location>
</feature>
<organism evidence="3 4">
    <name type="scientific">Leucosporidium creatinivorum</name>
    <dbReference type="NCBI Taxonomy" id="106004"/>
    <lineage>
        <taxon>Eukaryota</taxon>
        <taxon>Fungi</taxon>
        <taxon>Dikarya</taxon>
        <taxon>Basidiomycota</taxon>
        <taxon>Pucciniomycotina</taxon>
        <taxon>Microbotryomycetes</taxon>
        <taxon>Leucosporidiales</taxon>
        <taxon>Leucosporidium</taxon>
    </lineage>
</organism>
<dbReference type="EMBL" id="MCGR01000031">
    <property type="protein sequence ID" value="ORY77612.1"/>
    <property type="molecule type" value="Genomic_DNA"/>
</dbReference>
<evidence type="ECO:0000256" key="1">
    <source>
        <dbReference type="SAM" id="MobiDB-lite"/>
    </source>
</evidence>
<dbReference type="InParanoid" id="A0A1Y2F153"/>
<dbReference type="OrthoDB" id="2523781at2759"/>
<keyword evidence="3" id="KW-0808">Transferase</keyword>
<dbReference type="Proteomes" id="UP000193467">
    <property type="component" value="Unassembled WGS sequence"/>
</dbReference>
<feature type="region of interest" description="Disordered" evidence="1">
    <location>
        <begin position="438"/>
        <end position="465"/>
    </location>
</feature>
<dbReference type="PROSITE" id="PS51186">
    <property type="entry name" value="GNAT"/>
    <property type="match status" value="2"/>
</dbReference>
<accession>A0A1Y2F153</accession>
<feature type="domain" description="N-acetyltransferase" evidence="2">
    <location>
        <begin position="4"/>
        <end position="201"/>
    </location>
</feature>
<dbReference type="InterPro" id="IPR052523">
    <property type="entry name" value="Trichothecene_AcTrans"/>
</dbReference>
<dbReference type="AlphaFoldDB" id="A0A1Y2F153"/>
<reference evidence="3 4" key="1">
    <citation type="submission" date="2016-07" db="EMBL/GenBank/DDBJ databases">
        <title>Pervasive Adenine N6-methylation of Active Genes in Fungi.</title>
        <authorList>
            <consortium name="DOE Joint Genome Institute"/>
            <person name="Mondo S.J."/>
            <person name="Dannebaum R.O."/>
            <person name="Kuo R.C."/>
            <person name="Labutti K."/>
            <person name="Haridas S."/>
            <person name="Kuo A."/>
            <person name="Salamov A."/>
            <person name="Ahrendt S.R."/>
            <person name="Lipzen A."/>
            <person name="Sullivan W."/>
            <person name="Andreopoulos W.B."/>
            <person name="Clum A."/>
            <person name="Lindquist E."/>
            <person name="Daum C."/>
            <person name="Ramamoorthy G.K."/>
            <person name="Gryganskyi A."/>
            <person name="Culley D."/>
            <person name="Magnuson J.K."/>
            <person name="James T.Y."/>
            <person name="O'Malley M.A."/>
            <person name="Stajich J.E."/>
            <person name="Spatafora J.W."/>
            <person name="Visel A."/>
            <person name="Grigoriev I.V."/>
        </authorList>
    </citation>
    <scope>NUCLEOTIDE SEQUENCE [LARGE SCALE GENOMIC DNA]</scope>
    <source>
        <strain evidence="3 4">62-1032</strain>
    </source>
</reference>
<evidence type="ECO:0000313" key="4">
    <source>
        <dbReference type="Proteomes" id="UP000193467"/>
    </source>
</evidence>
<keyword evidence="3" id="KW-0012">Acyltransferase</keyword>
<dbReference type="Pfam" id="PF00583">
    <property type="entry name" value="Acetyltransf_1"/>
    <property type="match status" value="2"/>
</dbReference>
<dbReference type="Gene3D" id="3.40.630.30">
    <property type="match status" value="2"/>
</dbReference>
<name>A0A1Y2F153_9BASI</name>
<dbReference type="GO" id="GO:0016747">
    <property type="term" value="F:acyltransferase activity, transferring groups other than amino-acyl groups"/>
    <property type="evidence" value="ECO:0007669"/>
    <property type="project" value="InterPro"/>
</dbReference>
<dbReference type="InterPro" id="IPR000182">
    <property type="entry name" value="GNAT_dom"/>
</dbReference>